<evidence type="ECO:0000313" key="16">
    <source>
        <dbReference type="Proteomes" id="UP000247409"/>
    </source>
</evidence>
<feature type="compositionally biased region" description="Polar residues" evidence="13">
    <location>
        <begin position="370"/>
        <end position="382"/>
    </location>
</feature>
<feature type="domain" description="Protein kinase" evidence="14">
    <location>
        <begin position="13"/>
        <end position="332"/>
    </location>
</feature>
<comment type="catalytic activity">
    <reaction evidence="9">
        <text>L-seryl-[protein] + ATP = O-phospho-L-seryl-[protein] + ADP + H(+)</text>
        <dbReference type="Rhea" id="RHEA:17989"/>
        <dbReference type="Rhea" id="RHEA-COMP:9863"/>
        <dbReference type="Rhea" id="RHEA-COMP:11604"/>
        <dbReference type="ChEBI" id="CHEBI:15378"/>
        <dbReference type="ChEBI" id="CHEBI:29999"/>
        <dbReference type="ChEBI" id="CHEBI:30616"/>
        <dbReference type="ChEBI" id="CHEBI:83421"/>
        <dbReference type="ChEBI" id="CHEBI:456216"/>
        <dbReference type="EC" id="2.7.11.22"/>
    </reaction>
</comment>
<dbReference type="PROSITE" id="PS00107">
    <property type="entry name" value="PROTEIN_KINASE_ATP"/>
    <property type="match status" value="1"/>
</dbReference>
<feature type="region of interest" description="Disordered" evidence="13">
    <location>
        <begin position="370"/>
        <end position="408"/>
    </location>
</feature>
<dbReference type="STRING" id="448386.A0A2V3IR83"/>
<dbReference type="InterPro" id="IPR050108">
    <property type="entry name" value="CDK"/>
</dbReference>
<dbReference type="InterPro" id="IPR008271">
    <property type="entry name" value="Ser/Thr_kinase_AS"/>
</dbReference>
<keyword evidence="2 12" id="KW-0723">Serine/threonine-protein kinase</keyword>
<evidence type="ECO:0000256" key="11">
    <source>
        <dbReference type="PROSITE-ProRule" id="PRU10141"/>
    </source>
</evidence>
<dbReference type="SUPFAM" id="SSF56112">
    <property type="entry name" value="Protein kinase-like (PK-like)"/>
    <property type="match status" value="1"/>
</dbReference>
<protein>
    <submittedName>
        <fullName evidence="15">Cyclin-dependent kinase E-1</fullName>
    </submittedName>
</protein>
<dbReference type="GO" id="GO:0004693">
    <property type="term" value="F:cyclin-dependent protein serine/threonine kinase activity"/>
    <property type="evidence" value="ECO:0007669"/>
    <property type="project" value="UniProtKB-EC"/>
</dbReference>
<dbReference type="AlphaFoldDB" id="A0A2V3IR83"/>
<comment type="similarity">
    <text evidence="1">Belongs to the protein kinase superfamily. CMGC Ser/Thr protein kinase family. CDC2/CDKX subfamily.</text>
</comment>
<evidence type="ECO:0000256" key="10">
    <source>
        <dbReference type="ARBA" id="ARBA00049280"/>
    </source>
</evidence>
<comment type="caution">
    <text evidence="15">The sequence shown here is derived from an EMBL/GenBank/DDBJ whole genome shotgun (WGS) entry which is preliminary data.</text>
</comment>
<keyword evidence="7 11" id="KW-0067">ATP-binding</keyword>
<comment type="catalytic activity">
    <reaction evidence="8">
        <text>L-threonyl-[protein] + ATP = O-phospho-L-threonyl-[protein] + ADP + H(+)</text>
        <dbReference type="Rhea" id="RHEA:46608"/>
        <dbReference type="Rhea" id="RHEA-COMP:11060"/>
        <dbReference type="Rhea" id="RHEA-COMP:11605"/>
        <dbReference type="ChEBI" id="CHEBI:15378"/>
        <dbReference type="ChEBI" id="CHEBI:30013"/>
        <dbReference type="ChEBI" id="CHEBI:30616"/>
        <dbReference type="ChEBI" id="CHEBI:61977"/>
        <dbReference type="ChEBI" id="CHEBI:456216"/>
        <dbReference type="EC" id="2.7.11.22"/>
    </reaction>
</comment>
<evidence type="ECO:0000256" key="1">
    <source>
        <dbReference type="ARBA" id="ARBA00006485"/>
    </source>
</evidence>
<comment type="catalytic activity">
    <reaction evidence="10">
        <text>[DNA-directed RNA polymerase] + ATP = phospho-[DNA-directed RNA polymerase] + ADP + H(+)</text>
        <dbReference type="Rhea" id="RHEA:10216"/>
        <dbReference type="Rhea" id="RHEA-COMP:11321"/>
        <dbReference type="Rhea" id="RHEA-COMP:11322"/>
        <dbReference type="ChEBI" id="CHEBI:15378"/>
        <dbReference type="ChEBI" id="CHEBI:30616"/>
        <dbReference type="ChEBI" id="CHEBI:43176"/>
        <dbReference type="ChEBI" id="CHEBI:68546"/>
        <dbReference type="ChEBI" id="CHEBI:456216"/>
        <dbReference type="EC" id="2.7.11.23"/>
    </reaction>
</comment>
<feature type="binding site" evidence="11">
    <location>
        <position position="50"/>
    </location>
    <ligand>
        <name>ATP</name>
        <dbReference type="ChEBI" id="CHEBI:30616"/>
    </ligand>
</feature>
<evidence type="ECO:0000256" key="4">
    <source>
        <dbReference type="ARBA" id="ARBA00022679"/>
    </source>
</evidence>
<keyword evidence="3" id="KW-0597">Phosphoprotein</keyword>
<evidence type="ECO:0000256" key="6">
    <source>
        <dbReference type="ARBA" id="ARBA00022777"/>
    </source>
</evidence>
<accession>A0A2V3IR83</accession>
<dbReference type="Gene3D" id="3.30.200.20">
    <property type="entry name" value="Phosphorylase Kinase, domain 1"/>
    <property type="match status" value="1"/>
</dbReference>
<reference evidence="15 16" key="1">
    <citation type="journal article" date="2018" name="Mol. Biol. Evol.">
        <title>Analysis of the draft genome of the red seaweed Gracilariopsis chorda provides insights into genome size evolution in Rhodophyta.</title>
        <authorList>
            <person name="Lee J."/>
            <person name="Yang E.C."/>
            <person name="Graf L."/>
            <person name="Yang J.H."/>
            <person name="Qiu H."/>
            <person name="Zel Zion U."/>
            <person name="Chan C.X."/>
            <person name="Stephens T.G."/>
            <person name="Weber A.P.M."/>
            <person name="Boo G.H."/>
            <person name="Boo S.M."/>
            <person name="Kim K.M."/>
            <person name="Shin Y."/>
            <person name="Jung M."/>
            <person name="Lee S.J."/>
            <person name="Yim H.S."/>
            <person name="Lee J.H."/>
            <person name="Bhattacharya D."/>
            <person name="Yoon H.S."/>
        </authorList>
    </citation>
    <scope>NUCLEOTIDE SEQUENCE [LARGE SCALE GENOMIC DNA]</scope>
    <source>
        <strain evidence="15 16">SKKU-2015</strain>
        <tissue evidence="15">Whole body</tissue>
    </source>
</reference>
<dbReference type="GO" id="GO:0016592">
    <property type="term" value="C:mediator complex"/>
    <property type="evidence" value="ECO:0007669"/>
    <property type="project" value="TreeGrafter"/>
</dbReference>
<evidence type="ECO:0000313" key="15">
    <source>
        <dbReference type="EMBL" id="PXF44626.1"/>
    </source>
</evidence>
<dbReference type="Pfam" id="PF00069">
    <property type="entry name" value="Pkinase"/>
    <property type="match status" value="1"/>
</dbReference>
<dbReference type="EMBL" id="NBIV01000085">
    <property type="protein sequence ID" value="PXF44626.1"/>
    <property type="molecule type" value="Genomic_DNA"/>
</dbReference>
<evidence type="ECO:0000256" key="12">
    <source>
        <dbReference type="RuleBase" id="RU000304"/>
    </source>
</evidence>
<dbReference type="PROSITE" id="PS00108">
    <property type="entry name" value="PROTEIN_KINASE_ST"/>
    <property type="match status" value="1"/>
</dbReference>
<keyword evidence="5 11" id="KW-0547">Nucleotide-binding</keyword>
<evidence type="ECO:0000256" key="7">
    <source>
        <dbReference type="ARBA" id="ARBA00022840"/>
    </source>
</evidence>
<evidence type="ECO:0000256" key="3">
    <source>
        <dbReference type="ARBA" id="ARBA00022553"/>
    </source>
</evidence>
<dbReference type="PROSITE" id="PS50011">
    <property type="entry name" value="PROTEIN_KINASE_DOM"/>
    <property type="match status" value="1"/>
</dbReference>
<evidence type="ECO:0000259" key="14">
    <source>
        <dbReference type="PROSITE" id="PS50011"/>
    </source>
</evidence>
<dbReference type="Gene3D" id="1.10.510.10">
    <property type="entry name" value="Transferase(Phosphotransferase) domain 1"/>
    <property type="match status" value="1"/>
</dbReference>
<dbReference type="InterPro" id="IPR017441">
    <property type="entry name" value="Protein_kinase_ATP_BS"/>
</dbReference>
<evidence type="ECO:0000256" key="9">
    <source>
        <dbReference type="ARBA" id="ARBA00048367"/>
    </source>
</evidence>
<dbReference type="OrthoDB" id="6284126at2759"/>
<dbReference type="PANTHER" id="PTHR24056">
    <property type="entry name" value="CELL DIVISION PROTEIN KINASE"/>
    <property type="match status" value="1"/>
</dbReference>
<evidence type="ECO:0000256" key="2">
    <source>
        <dbReference type="ARBA" id="ARBA00022527"/>
    </source>
</evidence>
<gene>
    <name evidence="15" type="ORF">BWQ96_05621</name>
</gene>
<proteinExistence type="inferred from homology"/>
<sequence>MFFNRKQRISEKYAPVGKIGEGTYGLVYKARNIQNQSGNSEAESFVAVKKFKSFKSGDGISPTAIREIKLLRELKNPYIVDLVDVMLDEADKALYLVFDYAEHDLLEMIRCHHNRSAPHAMPMHTVKSLLWQILHGINYLHKNWIIHRDLKPSNILVTGLDKPPNERGCVKIADFGLARLFQSPLRPLTDVDAVVVTIWYRAPELLLGAKHYTKAIDLWAIGCIFAELVTSKPLFQGQEKERKGDDRNPFQSDQIDKIFRILGKPSVERWPGVIDLPHWSQAQTWQNYPCILHDRVRGLAKGSSGYDLLTKLLEYDPDKRITAEDALKHPFFTEEPRPTHIAFVDPNIDPYKSRPVTPLDPKKDIGWAMSATTSGTNGQTPMTRPMPQSAPLFSSAPPPFKRTRINDR</sequence>
<dbReference type="GO" id="GO:0005524">
    <property type="term" value="F:ATP binding"/>
    <property type="evidence" value="ECO:0007669"/>
    <property type="project" value="UniProtKB-UniRule"/>
</dbReference>
<dbReference type="FunFam" id="1.10.510.10:FF:000374">
    <property type="entry name" value="Putative cyclin-dependent kinase E-1"/>
    <property type="match status" value="1"/>
</dbReference>
<keyword evidence="6 15" id="KW-0418">Kinase</keyword>
<name>A0A2V3IR83_9FLOR</name>
<dbReference type="CDD" id="cd07842">
    <property type="entry name" value="STKc_CDK8_like"/>
    <property type="match status" value="1"/>
</dbReference>
<organism evidence="15 16">
    <name type="scientific">Gracilariopsis chorda</name>
    <dbReference type="NCBI Taxonomy" id="448386"/>
    <lineage>
        <taxon>Eukaryota</taxon>
        <taxon>Rhodophyta</taxon>
        <taxon>Florideophyceae</taxon>
        <taxon>Rhodymeniophycidae</taxon>
        <taxon>Gracilariales</taxon>
        <taxon>Gracilariaceae</taxon>
        <taxon>Gracilariopsis</taxon>
    </lineage>
</organism>
<keyword evidence="16" id="KW-1185">Reference proteome</keyword>
<keyword evidence="4" id="KW-0808">Transferase</keyword>
<dbReference type="Proteomes" id="UP000247409">
    <property type="component" value="Unassembled WGS sequence"/>
</dbReference>
<dbReference type="GO" id="GO:0008353">
    <property type="term" value="F:RNA polymerase II CTD heptapeptide repeat kinase activity"/>
    <property type="evidence" value="ECO:0007669"/>
    <property type="project" value="UniProtKB-EC"/>
</dbReference>
<dbReference type="SMART" id="SM00220">
    <property type="entry name" value="S_TKc"/>
    <property type="match status" value="1"/>
</dbReference>
<evidence type="ECO:0000256" key="13">
    <source>
        <dbReference type="SAM" id="MobiDB-lite"/>
    </source>
</evidence>
<evidence type="ECO:0000256" key="5">
    <source>
        <dbReference type="ARBA" id="ARBA00022741"/>
    </source>
</evidence>
<dbReference type="PANTHER" id="PTHR24056:SF495">
    <property type="entry name" value="CYCLIN-DEPENDENT KINASE 8-RELATED"/>
    <property type="match status" value="1"/>
</dbReference>
<dbReference type="InterPro" id="IPR000719">
    <property type="entry name" value="Prot_kinase_dom"/>
</dbReference>
<evidence type="ECO:0000256" key="8">
    <source>
        <dbReference type="ARBA" id="ARBA00047811"/>
    </source>
</evidence>
<dbReference type="InterPro" id="IPR011009">
    <property type="entry name" value="Kinase-like_dom_sf"/>
</dbReference>